<dbReference type="InterPro" id="IPR010982">
    <property type="entry name" value="Lambda_DNA-bd_dom_sf"/>
</dbReference>
<dbReference type="Pfam" id="PF01381">
    <property type="entry name" value="HTH_3"/>
    <property type="match status" value="1"/>
</dbReference>
<reference evidence="2" key="1">
    <citation type="journal article" date="2015" name="Genome Announc.">
        <title>Draft Genome Sequence of Tolypothrix boutellei Strain VB521301.</title>
        <authorList>
            <person name="Chandrababunaidu M.M."/>
            <person name="Singh D."/>
            <person name="Sen D."/>
            <person name="Bhan S."/>
            <person name="Das S."/>
            <person name="Gupta A."/>
            <person name="Adhikary S.P."/>
            <person name="Tripathy S."/>
        </authorList>
    </citation>
    <scope>NUCLEOTIDE SEQUENCE</scope>
    <source>
        <strain evidence="2">VB521301</strain>
    </source>
</reference>
<dbReference type="PROSITE" id="PS50943">
    <property type="entry name" value="HTH_CROC1"/>
    <property type="match status" value="1"/>
</dbReference>
<dbReference type="EMBL" id="JHEG02000001">
    <property type="protein sequence ID" value="KIE14020.1"/>
    <property type="molecule type" value="Genomic_DNA"/>
</dbReference>
<sequence length="91" mass="10398">MSLTMPMEIAGLIRELRQELGLSQEKLAAKLGVSFRTINRWENRRAVPSPLALKQVEGLLHQMSHSSKATVRECGKDLLAKYFSMNEEWKL</sequence>
<protein>
    <submittedName>
        <fullName evidence="2">XRE family transcriptional regulator</fullName>
    </submittedName>
</protein>
<dbReference type="AlphaFoldDB" id="A0A0C1RPY5"/>
<organism evidence="2">
    <name type="scientific">Tolypothrix bouteillei VB521301</name>
    <dbReference type="NCBI Taxonomy" id="1479485"/>
    <lineage>
        <taxon>Bacteria</taxon>
        <taxon>Bacillati</taxon>
        <taxon>Cyanobacteriota</taxon>
        <taxon>Cyanophyceae</taxon>
        <taxon>Nostocales</taxon>
        <taxon>Tolypothrichaceae</taxon>
        <taxon>Tolypothrix</taxon>
    </lineage>
</organism>
<dbReference type="CDD" id="cd00093">
    <property type="entry name" value="HTH_XRE"/>
    <property type="match status" value="1"/>
</dbReference>
<dbReference type="SMART" id="SM00530">
    <property type="entry name" value="HTH_XRE"/>
    <property type="match status" value="1"/>
</dbReference>
<name>A0A0C1RPY5_9CYAN</name>
<evidence type="ECO:0000313" key="2">
    <source>
        <dbReference type="EMBL" id="KIE14020.1"/>
    </source>
</evidence>
<comment type="caution">
    <text evidence="2">The sequence shown here is derived from an EMBL/GenBank/DDBJ whole genome shotgun (WGS) entry which is preliminary data.</text>
</comment>
<dbReference type="OrthoDB" id="9801008at2"/>
<accession>A0A0C1RPY5</accession>
<dbReference type="SUPFAM" id="SSF47413">
    <property type="entry name" value="lambda repressor-like DNA-binding domains"/>
    <property type="match status" value="1"/>
</dbReference>
<dbReference type="InterPro" id="IPR001387">
    <property type="entry name" value="Cro/C1-type_HTH"/>
</dbReference>
<dbReference type="Gene3D" id="1.10.260.40">
    <property type="entry name" value="lambda repressor-like DNA-binding domains"/>
    <property type="match status" value="1"/>
</dbReference>
<feature type="domain" description="HTH cro/C1-type" evidence="1">
    <location>
        <begin position="13"/>
        <end position="66"/>
    </location>
</feature>
<dbReference type="STRING" id="1479485.DA73_0201435"/>
<dbReference type="GO" id="GO:0003677">
    <property type="term" value="F:DNA binding"/>
    <property type="evidence" value="ECO:0007669"/>
    <property type="project" value="InterPro"/>
</dbReference>
<proteinExistence type="predicted"/>
<gene>
    <name evidence="2" type="ORF">DA73_0201435</name>
</gene>
<evidence type="ECO:0000259" key="1">
    <source>
        <dbReference type="PROSITE" id="PS50943"/>
    </source>
</evidence>